<evidence type="ECO:0000313" key="3">
    <source>
        <dbReference type="Proteomes" id="UP000324222"/>
    </source>
</evidence>
<organism evidence="2 3">
    <name type="scientific">Portunus trituberculatus</name>
    <name type="common">Swimming crab</name>
    <name type="synonym">Neptunus trituberculatus</name>
    <dbReference type="NCBI Taxonomy" id="210409"/>
    <lineage>
        <taxon>Eukaryota</taxon>
        <taxon>Metazoa</taxon>
        <taxon>Ecdysozoa</taxon>
        <taxon>Arthropoda</taxon>
        <taxon>Crustacea</taxon>
        <taxon>Multicrustacea</taxon>
        <taxon>Malacostraca</taxon>
        <taxon>Eumalacostraca</taxon>
        <taxon>Eucarida</taxon>
        <taxon>Decapoda</taxon>
        <taxon>Pleocyemata</taxon>
        <taxon>Brachyura</taxon>
        <taxon>Eubrachyura</taxon>
        <taxon>Portunoidea</taxon>
        <taxon>Portunidae</taxon>
        <taxon>Portuninae</taxon>
        <taxon>Portunus</taxon>
    </lineage>
</organism>
<feature type="region of interest" description="Disordered" evidence="1">
    <location>
        <begin position="1"/>
        <end position="21"/>
    </location>
</feature>
<accession>A0A5B7DWW1</accession>
<evidence type="ECO:0000256" key="1">
    <source>
        <dbReference type="SAM" id="MobiDB-lite"/>
    </source>
</evidence>
<sequence length="74" mass="8590">MSRYLPLKKETSRRKSEIQKQEGLEFQSLPVKGRIPDSRRRMVIPWALHLQELAQDLQGMVQKGRKGAVSETDK</sequence>
<dbReference type="EMBL" id="VSRR010001470">
    <property type="protein sequence ID" value="MPC25486.1"/>
    <property type="molecule type" value="Genomic_DNA"/>
</dbReference>
<proteinExistence type="predicted"/>
<name>A0A5B7DWW1_PORTR</name>
<dbReference type="AlphaFoldDB" id="A0A5B7DWW1"/>
<evidence type="ECO:0000313" key="2">
    <source>
        <dbReference type="EMBL" id="MPC25486.1"/>
    </source>
</evidence>
<reference evidence="2 3" key="1">
    <citation type="submission" date="2019-05" db="EMBL/GenBank/DDBJ databases">
        <title>Another draft genome of Portunus trituberculatus and its Hox gene families provides insights of decapod evolution.</title>
        <authorList>
            <person name="Jeong J.-H."/>
            <person name="Song I."/>
            <person name="Kim S."/>
            <person name="Choi T."/>
            <person name="Kim D."/>
            <person name="Ryu S."/>
            <person name="Kim W."/>
        </authorList>
    </citation>
    <scope>NUCLEOTIDE SEQUENCE [LARGE SCALE GENOMIC DNA]</scope>
    <source>
        <tissue evidence="2">Muscle</tissue>
    </source>
</reference>
<feature type="compositionally biased region" description="Basic and acidic residues" evidence="1">
    <location>
        <begin position="7"/>
        <end position="21"/>
    </location>
</feature>
<comment type="caution">
    <text evidence="2">The sequence shown here is derived from an EMBL/GenBank/DDBJ whole genome shotgun (WGS) entry which is preliminary data.</text>
</comment>
<dbReference type="Proteomes" id="UP000324222">
    <property type="component" value="Unassembled WGS sequence"/>
</dbReference>
<protein>
    <submittedName>
        <fullName evidence="2">Uncharacterized protein</fullName>
    </submittedName>
</protein>
<keyword evidence="3" id="KW-1185">Reference proteome</keyword>
<gene>
    <name evidence="2" type="ORF">E2C01_018603</name>
</gene>